<proteinExistence type="predicted"/>
<organism evidence="1 2">
    <name type="scientific">Leptospira tipperaryensis</name>
    <dbReference type="NCBI Taxonomy" id="2564040"/>
    <lineage>
        <taxon>Bacteria</taxon>
        <taxon>Pseudomonadati</taxon>
        <taxon>Spirochaetota</taxon>
        <taxon>Spirochaetia</taxon>
        <taxon>Leptospirales</taxon>
        <taxon>Leptospiraceae</taxon>
        <taxon>Leptospira</taxon>
    </lineage>
</organism>
<dbReference type="EMBL" id="CP015217">
    <property type="protein sequence ID" value="AOP34190.1"/>
    <property type="molecule type" value="Genomic_DNA"/>
</dbReference>
<accession>A0A1D7UX76</accession>
<keyword evidence="2" id="KW-1185">Reference proteome</keyword>
<dbReference type="Proteomes" id="UP000094197">
    <property type="component" value="Chromosome 1"/>
</dbReference>
<sequence>MEFNPYKLTHKKIDPYRNHKTHIVYLWCSDFFVCRHYPDSNFEIILVSLKTRNPFLLETDKNESKRKGFTFVDLVEGRKSVVVAKVLPNYKEKRPSI</sequence>
<evidence type="ECO:0000313" key="2">
    <source>
        <dbReference type="Proteomes" id="UP000094197"/>
    </source>
</evidence>
<reference evidence="1 2" key="1">
    <citation type="submission" date="2016-04" db="EMBL/GenBank/DDBJ databases">
        <title>Complete genome seqeunce of Leptospira alstonii serovar Room22.</title>
        <authorList>
            <person name="Nally J.E."/>
            <person name="Bayles D.O."/>
            <person name="Hurley D."/>
            <person name="Fanning S."/>
            <person name="McMahon B.J."/>
            <person name="Arent Z."/>
        </authorList>
    </citation>
    <scope>NUCLEOTIDE SEQUENCE [LARGE SCALE GENOMIC DNA]</scope>
    <source>
        <strain evidence="1 2">GWTS #1</strain>
    </source>
</reference>
<protein>
    <submittedName>
        <fullName evidence="1">Uncharacterized protein</fullName>
    </submittedName>
</protein>
<dbReference type="AlphaFoldDB" id="A0A1D7UX76"/>
<evidence type="ECO:0000313" key="1">
    <source>
        <dbReference type="EMBL" id="AOP34190.1"/>
    </source>
</evidence>
<name>A0A1D7UX76_9LEPT</name>
<gene>
    <name evidence="1" type="ORF">A0128_10230</name>
</gene>
<dbReference type="KEGG" id="laj:A0128_10230"/>